<evidence type="ECO:0000256" key="6">
    <source>
        <dbReference type="HAMAP-Rule" id="MF_02207"/>
    </source>
</evidence>
<comment type="similarity">
    <text evidence="5 6">Belongs to the FtsA/MreB family.</text>
</comment>
<keyword evidence="4 6" id="KW-0133">Cell shape</keyword>
<dbReference type="InterPro" id="IPR056546">
    <property type="entry name" value="MreB_MamK-like"/>
</dbReference>
<dbReference type="HAMAP" id="MF_02207">
    <property type="entry name" value="MreB"/>
    <property type="match status" value="1"/>
</dbReference>
<gene>
    <name evidence="6" type="primary">mreB</name>
    <name evidence="7" type="ORF">FHS42_006440</name>
</gene>
<evidence type="ECO:0000313" key="7">
    <source>
        <dbReference type="EMBL" id="MBB5939346.1"/>
    </source>
</evidence>
<comment type="function">
    <text evidence="6">Forms membrane-associated dynamic filaments that are essential for cell shape determination. Acts by regulating cell wall synthesis and cell elongation, and thus cell shape. A feedback loop between cell geometry and MreB localization may maintain elongated cell shape by targeting cell wall growth to regions of negative cell wall curvature.</text>
</comment>
<keyword evidence="3 6" id="KW-0067">ATP-binding</keyword>
<dbReference type="AlphaFoldDB" id="A0A7W9V2I9"/>
<reference evidence="7 8" key="1">
    <citation type="submission" date="2020-08" db="EMBL/GenBank/DDBJ databases">
        <title>Genomic Encyclopedia of Type Strains, Phase III (KMG-III): the genomes of soil and plant-associated and newly described type strains.</title>
        <authorList>
            <person name="Whitman W."/>
        </authorList>
    </citation>
    <scope>NUCLEOTIDE SEQUENCE [LARGE SCALE GENOMIC DNA]</scope>
    <source>
        <strain evidence="7 8">CECT 8305</strain>
    </source>
</reference>
<dbReference type="GO" id="GO:0005737">
    <property type="term" value="C:cytoplasm"/>
    <property type="evidence" value="ECO:0007669"/>
    <property type="project" value="UniProtKB-SubCell"/>
</dbReference>
<organism evidence="7 8">
    <name type="scientific">Streptomyces zagrosensis</name>
    <dbReference type="NCBI Taxonomy" id="1042984"/>
    <lineage>
        <taxon>Bacteria</taxon>
        <taxon>Bacillati</taxon>
        <taxon>Actinomycetota</taxon>
        <taxon>Actinomycetes</taxon>
        <taxon>Kitasatosporales</taxon>
        <taxon>Streptomycetaceae</taxon>
        <taxon>Streptomyces</taxon>
    </lineage>
</organism>
<dbReference type="InterPro" id="IPR043129">
    <property type="entry name" value="ATPase_NBD"/>
</dbReference>
<dbReference type="Pfam" id="PF06723">
    <property type="entry name" value="MreB_Mbl"/>
    <property type="match status" value="1"/>
</dbReference>
<keyword evidence="1 6" id="KW-0963">Cytoplasm</keyword>
<dbReference type="RefSeq" id="WP_184578273.1">
    <property type="nucleotide sequence ID" value="NZ_JACHJL010000023.1"/>
</dbReference>
<comment type="subunit">
    <text evidence="6">Forms polymers.</text>
</comment>
<dbReference type="Proteomes" id="UP000588098">
    <property type="component" value="Unassembled WGS sequence"/>
</dbReference>
<comment type="subcellular location">
    <subcellularLocation>
        <location evidence="6">Cytoplasm</location>
    </subcellularLocation>
    <text evidence="6">Membrane-associated.</text>
</comment>
<sequence>MNLSLELLRRCSVAVDLGAARTRVYLKDGGLIVDQPTVAAVNTRTGSLIAVGSLAEQMTGRTPQHIRVVRPVSGGTVVDIDIAQRMLRFFVGDKVCRAWRRKPLLRAAICVSHDADPLARRAAAETLGGLGARRVELVDTLIAAAVGCGLPVERPEATMIVVCGATTTHIAVLSLGSIVAAEKVQVGGEIIDRAVVEYARIRHELLLPGQSGHPLHDALKDTDPTLGGAEVHGRDVSTGLAKSVRVDTADVRAIVCSPLAGVLDALRAVLRRCPPDLVADLLDRGIMVAGGSARLTGFDDLLSEGTGMPTQIAERPDLCAVEGLGAMLDGRVRPLRLDPLAR</sequence>
<dbReference type="EMBL" id="JACHJL010000023">
    <property type="protein sequence ID" value="MBB5939346.1"/>
    <property type="molecule type" value="Genomic_DNA"/>
</dbReference>
<comment type="caution">
    <text evidence="6">Lacks conserved residue(s) required for the propagation of feature annotation.</text>
</comment>
<dbReference type="Gene3D" id="3.30.420.40">
    <property type="match status" value="3"/>
</dbReference>
<proteinExistence type="inferred from homology"/>
<evidence type="ECO:0000256" key="2">
    <source>
        <dbReference type="ARBA" id="ARBA00022741"/>
    </source>
</evidence>
<dbReference type="GO" id="GO:0005524">
    <property type="term" value="F:ATP binding"/>
    <property type="evidence" value="ECO:0007669"/>
    <property type="project" value="UniProtKB-KW"/>
</dbReference>
<keyword evidence="2 6" id="KW-0547">Nucleotide-binding</keyword>
<protein>
    <recommendedName>
        <fullName evidence="6">Cell shape-determining protein MreB</fullName>
    </recommendedName>
</protein>
<evidence type="ECO:0000256" key="3">
    <source>
        <dbReference type="ARBA" id="ARBA00022840"/>
    </source>
</evidence>
<keyword evidence="8" id="KW-1185">Reference proteome</keyword>
<dbReference type="SUPFAM" id="SSF53067">
    <property type="entry name" value="Actin-like ATPase domain"/>
    <property type="match status" value="2"/>
</dbReference>
<evidence type="ECO:0000256" key="1">
    <source>
        <dbReference type="ARBA" id="ARBA00022490"/>
    </source>
</evidence>
<dbReference type="GO" id="GO:0008360">
    <property type="term" value="P:regulation of cell shape"/>
    <property type="evidence" value="ECO:0007669"/>
    <property type="project" value="UniProtKB-UniRule"/>
</dbReference>
<evidence type="ECO:0000313" key="8">
    <source>
        <dbReference type="Proteomes" id="UP000588098"/>
    </source>
</evidence>
<name>A0A7W9V2I9_9ACTN</name>
<dbReference type="GO" id="GO:0000902">
    <property type="term" value="P:cell morphogenesis"/>
    <property type="evidence" value="ECO:0007669"/>
    <property type="project" value="InterPro"/>
</dbReference>
<dbReference type="PANTHER" id="PTHR42749">
    <property type="entry name" value="CELL SHAPE-DETERMINING PROTEIN MREB"/>
    <property type="match status" value="1"/>
</dbReference>
<dbReference type="PRINTS" id="PR01652">
    <property type="entry name" value="SHAPEPROTEIN"/>
</dbReference>
<comment type="caution">
    <text evidence="7">The sequence shown here is derived from an EMBL/GenBank/DDBJ whole genome shotgun (WGS) entry which is preliminary data.</text>
</comment>
<evidence type="ECO:0000256" key="4">
    <source>
        <dbReference type="ARBA" id="ARBA00022960"/>
    </source>
</evidence>
<accession>A0A7W9V2I9</accession>
<dbReference type="InterPro" id="IPR004753">
    <property type="entry name" value="MreB"/>
</dbReference>
<dbReference type="PANTHER" id="PTHR42749:SF1">
    <property type="entry name" value="CELL SHAPE-DETERMINING PROTEIN MREB"/>
    <property type="match status" value="1"/>
</dbReference>
<evidence type="ECO:0000256" key="5">
    <source>
        <dbReference type="ARBA" id="ARBA00023458"/>
    </source>
</evidence>